<reference evidence="3" key="1">
    <citation type="journal article" date="2022" name="IScience">
        <title>Evolution of zygomycete secretomes and the origins of terrestrial fungal ecologies.</title>
        <authorList>
            <person name="Chang Y."/>
            <person name="Wang Y."/>
            <person name="Mondo S."/>
            <person name="Ahrendt S."/>
            <person name="Andreopoulos W."/>
            <person name="Barry K."/>
            <person name="Beard J."/>
            <person name="Benny G.L."/>
            <person name="Blankenship S."/>
            <person name="Bonito G."/>
            <person name="Cuomo C."/>
            <person name="Desiro A."/>
            <person name="Gervers K.A."/>
            <person name="Hundley H."/>
            <person name="Kuo A."/>
            <person name="LaButti K."/>
            <person name="Lang B.F."/>
            <person name="Lipzen A."/>
            <person name="O'Donnell K."/>
            <person name="Pangilinan J."/>
            <person name="Reynolds N."/>
            <person name="Sandor L."/>
            <person name="Smith M.E."/>
            <person name="Tsang A."/>
            <person name="Grigoriev I.V."/>
            <person name="Stajich J.E."/>
            <person name="Spatafora J.W."/>
        </authorList>
    </citation>
    <scope>NUCLEOTIDE SEQUENCE</scope>
    <source>
        <strain evidence="3">RSA 2281</strain>
    </source>
</reference>
<dbReference type="EMBL" id="JAIXMP010000056">
    <property type="protein sequence ID" value="KAI9244844.1"/>
    <property type="molecule type" value="Genomic_DNA"/>
</dbReference>
<evidence type="ECO:0000313" key="3">
    <source>
        <dbReference type="EMBL" id="KAI9244844.1"/>
    </source>
</evidence>
<dbReference type="InterPro" id="IPR032675">
    <property type="entry name" value="LRR_dom_sf"/>
</dbReference>
<comment type="caution">
    <text evidence="3">The sequence shown here is derived from an EMBL/GenBank/DDBJ whole genome shotgun (WGS) entry which is preliminary data.</text>
</comment>
<dbReference type="InterPro" id="IPR001810">
    <property type="entry name" value="F-box_dom"/>
</dbReference>
<dbReference type="Gene3D" id="3.80.10.10">
    <property type="entry name" value="Ribonuclease Inhibitor"/>
    <property type="match status" value="1"/>
</dbReference>
<dbReference type="AlphaFoldDB" id="A0AAD5P7S1"/>
<evidence type="ECO:0000313" key="4">
    <source>
        <dbReference type="Proteomes" id="UP001209540"/>
    </source>
</evidence>
<dbReference type="CDD" id="cd09917">
    <property type="entry name" value="F-box_SF"/>
    <property type="match status" value="1"/>
</dbReference>
<feature type="compositionally biased region" description="Basic and acidic residues" evidence="1">
    <location>
        <begin position="446"/>
        <end position="457"/>
    </location>
</feature>
<evidence type="ECO:0000259" key="2">
    <source>
        <dbReference type="Pfam" id="PF12937"/>
    </source>
</evidence>
<feature type="region of interest" description="Disordered" evidence="1">
    <location>
        <begin position="446"/>
        <end position="473"/>
    </location>
</feature>
<feature type="domain" description="F-box" evidence="2">
    <location>
        <begin position="171"/>
        <end position="205"/>
    </location>
</feature>
<name>A0AAD5P7S1_9FUNG</name>
<dbReference type="InterPro" id="IPR036047">
    <property type="entry name" value="F-box-like_dom_sf"/>
</dbReference>
<accession>A0AAD5P7S1</accession>
<sequence>MPLFQQVAHNAYDALPESRFIKRGLIARERKAKKLIHKSPRRAKGYLDLAKVYIEDNNLRAALKAYNDGIRNISIALEIFMMDNTNSDSSIDPSKPSEHKIRKNTIQQKTTGTIVSTWILRNKSKSNDSNNDGFIIAQQQKRQQQEDLLILKKERENTLTILVRHSHQFHQSLPYDILYQIFGYLKDNFDDLYQCAHTCKRWCQFMITWPPFWNQLSPAEIALENKSTVVVVDPYKPTHGIYLNNLIHSKINDILGIIQPVVAEELNSIEMLSFKNINMSETQADLLGKVLESMNGPHFKQTEIINCNIPTRKTIATLASCSHLTHLTFKEHLTGWGSNYDRYSRKAIESQVFLSLTYLKLCIGKSGFVYNQDNDLSSWVIRHMVSQSPNLMHFFADSRGTKVYLGSYGSTVFENCPRIRTVVLGNDAEMPDDIILNGIVDDQKHEKNKDDNNDINRHPVLHNDTTSTDSFPNRVSHLSDNGTSVSLVKPVSTTNTISKKTTLCQFVYLRSPIYYGEAVSYFSKRNSDCWNYCFSTFTELSRDSLQLLYVLYDGISAKHLHQWCEHGTIAPNLRELQLTIPEFKYGGGVVGKPIQPGDKYNGILGKLLRCLPVLEVLVVKQSKPYHHASYNNKQFLYSEDYLFVDDFALQKLAIHCHHIRHIKITGFPFYTSEAVLLLAKEKELTHPSTIATYSASTNTALLPITYLEMDIPRDIVLQLVKKINSLKTLCIRMDRLDSESPGSLDTNDRIEVEHILRERGGSLKFAEVPITTSEDM</sequence>
<organism evidence="3 4">
    <name type="scientific">Phascolomyces articulosus</name>
    <dbReference type="NCBI Taxonomy" id="60185"/>
    <lineage>
        <taxon>Eukaryota</taxon>
        <taxon>Fungi</taxon>
        <taxon>Fungi incertae sedis</taxon>
        <taxon>Mucoromycota</taxon>
        <taxon>Mucoromycotina</taxon>
        <taxon>Mucoromycetes</taxon>
        <taxon>Mucorales</taxon>
        <taxon>Lichtheimiaceae</taxon>
        <taxon>Phascolomyces</taxon>
    </lineage>
</organism>
<keyword evidence="4" id="KW-1185">Reference proteome</keyword>
<gene>
    <name evidence="3" type="ORF">BDA99DRAFT_528798</name>
</gene>
<dbReference type="SUPFAM" id="SSF81383">
    <property type="entry name" value="F-box domain"/>
    <property type="match status" value="1"/>
</dbReference>
<dbReference type="Proteomes" id="UP001209540">
    <property type="component" value="Unassembled WGS sequence"/>
</dbReference>
<dbReference type="Gene3D" id="1.20.1280.50">
    <property type="match status" value="1"/>
</dbReference>
<evidence type="ECO:0000256" key="1">
    <source>
        <dbReference type="SAM" id="MobiDB-lite"/>
    </source>
</evidence>
<reference evidence="3" key="2">
    <citation type="submission" date="2023-02" db="EMBL/GenBank/DDBJ databases">
        <authorList>
            <consortium name="DOE Joint Genome Institute"/>
            <person name="Mondo S.J."/>
            <person name="Chang Y."/>
            <person name="Wang Y."/>
            <person name="Ahrendt S."/>
            <person name="Andreopoulos W."/>
            <person name="Barry K."/>
            <person name="Beard J."/>
            <person name="Benny G.L."/>
            <person name="Blankenship S."/>
            <person name="Bonito G."/>
            <person name="Cuomo C."/>
            <person name="Desiro A."/>
            <person name="Gervers K.A."/>
            <person name="Hundley H."/>
            <person name="Kuo A."/>
            <person name="LaButti K."/>
            <person name="Lang B.F."/>
            <person name="Lipzen A."/>
            <person name="O'Donnell K."/>
            <person name="Pangilinan J."/>
            <person name="Reynolds N."/>
            <person name="Sandor L."/>
            <person name="Smith M.W."/>
            <person name="Tsang A."/>
            <person name="Grigoriev I.V."/>
            <person name="Stajich J.E."/>
            <person name="Spatafora J.W."/>
        </authorList>
    </citation>
    <scope>NUCLEOTIDE SEQUENCE</scope>
    <source>
        <strain evidence="3">RSA 2281</strain>
    </source>
</reference>
<dbReference type="Pfam" id="PF12937">
    <property type="entry name" value="F-box-like"/>
    <property type="match status" value="1"/>
</dbReference>
<proteinExistence type="predicted"/>
<protein>
    <recommendedName>
        <fullName evidence="2">F-box domain-containing protein</fullName>
    </recommendedName>
</protein>
<feature type="compositionally biased region" description="Polar residues" evidence="1">
    <location>
        <begin position="463"/>
        <end position="473"/>
    </location>
</feature>